<gene>
    <name evidence="3" type="ORF">ACH5RR_022713</name>
</gene>
<organism evidence="3 4">
    <name type="scientific">Cinchona calisaya</name>
    <dbReference type="NCBI Taxonomy" id="153742"/>
    <lineage>
        <taxon>Eukaryota</taxon>
        <taxon>Viridiplantae</taxon>
        <taxon>Streptophyta</taxon>
        <taxon>Embryophyta</taxon>
        <taxon>Tracheophyta</taxon>
        <taxon>Spermatophyta</taxon>
        <taxon>Magnoliopsida</taxon>
        <taxon>eudicotyledons</taxon>
        <taxon>Gunneridae</taxon>
        <taxon>Pentapetalae</taxon>
        <taxon>asterids</taxon>
        <taxon>lamiids</taxon>
        <taxon>Gentianales</taxon>
        <taxon>Rubiaceae</taxon>
        <taxon>Cinchonoideae</taxon>
        <taxon>Cinchoneae</taxon>
        <taxon>Cinchona</taxon>
    </lineage>
</organism>
<dbReference type="PANTHER" id="PTHR35490:SF3">
    <property type="entry name" value="(WILD MALAYSIAN BANANA) HYPOTHETICAL PROTEIN"/>
    <property type="match status" value="1"/>
</dbReference>
<proteinExistence type="predicted"/>
<reference evidence="3 4" key="1">
    <citation type="submission" date="2024-11" db="EMBL/GenBank/DDBJ databases">
        <title>A near-complete genome assembly of Cinchona calisaya.</title>
        <authorList>
            <person name="Lian D.C."/>
            <person name="Zhao X.W."/>
            <person name="Wei L."/>
        </authorList>
    </citation>
    <scope>NUCLEOTIDE SEQUENCE [LARGE SCALE GENOMIC DNA]</scope>
    <source>
        <tissue evidence="3">Nenye</tissue>
    </source>
</reference>
<dbReference type="PANTHER" id="PTHR35490">
    <property type="entry name" value="BACTERIOPHAGE N4 ADSORPTION B PROTEIN"/>
    <property type="match status" value="1"/>
</dbReference>
<feature type="compositionally biased region" description="Basic and acidic residues" evidence="1">
    <location>
        <begin position="392"/>
        <end position="402"/>
    </location>
</feature>
<keyword evidence="4" id="KW-1185">Reference proteome</keyword>
<keyword evidence="2" id="KW-0472">Membrane</keyword>
<feature type="transmembrane region" description="Helical" evidence="2">
    <location>
        <begin position="367"/>
        <end position="388"/>
    </location>
</feature>
<dbReference type="AlphaFoldDB" id="A0ABD2Z8K0"/>
<comment type="caution">
    <text evidence="3">The sequence shown here is derived from an EMBL/GenBank/DDBJ whole genome shotgun (WGS) entry which is preliminary data.</text>
</comment>
<feature type="compositionally biased region" description="Polar residues" evidence="1">
    <location>
        <begin position="403"/>
        <end position="414"/>
    </location>
</feature>
<sequence length="414" mass="45195">MPTFSAIPLENLLEPRVRDSSFAKPPLSNQITTPPAPSLKREQSCGATVQGRESAVSKPTPAPRHIYISPALYTTPEPAPIPETVSEPFSPSPYVVNHKRRGGGVGVVGNRGTGGGGGGGGFEIQAEEQKEKKETDLTEAEVVEDIFGGGVQDELFVDEKEKEEREFLDPRCDSGSVGSENEMIRHSDCRSFVSSQGEFFDAIEDFSSDTSASNTPSCGPNLESELRALRLSLLEEIEMRKEAEEALSSMHSQWQSISNLLAEVGLPLPTPSNCSGSMQHSNGLIEDLCQEVIVARFVAQAIGKGQARAEAELAAEAILESKDQEISRLRDKLQYYEAVNHEMSQRNQGIIELARKQRQISKTRRKWFWSCIGVSIAIGISAVAYSYLPHTSKHEDGPRSNESDGSFINNIDSA</sequence>
<feature type="region of interest" description="Disordered" evidence="1">
    <location>
        <begin position="18"/>
        <end position="63"/>
    </location>
</feature>
<dbReference type="Proteomes" id="UP001630127">
    <property type="component" value="Unassembled WGS sequence"/>
</dbReference>
<feature type="region of interest" description="Disordered" evidence="1">
    <location>
        <begin position="391"/>
        <end position="414"/>
    </location>
</feature>
<dbReference type="EMBL" id="JBJUIK010000010">
    <property type="protein sequence ID" value="KAL3515811.1"/>
    <property type="molecule type" value="Genomic_DNA"/>
</dbReference>
<evidence type="ECO:0000256" key="1">
    <source>
        <dbReference type="SAM" id="MobiDB-lite"/>
    </source>
</evidence>
<evidence type="ECO:0000313" key="4">
    <source>
        <dbReference type="Proteomes" id="UP001630127"/>
    </source>
</evidence>
<evidence type="ECO:0000256" key="2">
    <source>
        <dbReference type="SAM" id="Phobius"/>
    </source>
</evidence>
<name>A0ABD2Z8K0_9GENT</name>
<keyword evidence="2" id="KW-0812">Transmembrane</keyword>
<evidence type="ECO:0000313" key="3">
    <source>
        <dbReference type="EMBL" id="KAL3515811.1"/>
    </source>
</evidence>
<accession>A0ABD2Z8K0</accession>
<protein>
    <submittedName>
        <fullName evidence="3">Uncharacterized protein</fullName>
    </submittedName>
</protein>
<keyword evidence="2" id="KW-1133">Transmembrane helix</keyword>